<keyword evidence="1" id="KW-1133">Transmembrane helix</keyword>
<name>A0AAN0JT40_AMPQE</name>
<keyword evidence="4" id="KW-1185">Reference proteome</keyword>
<dbReference type="PANTHER" id="PTHR14463">
    <property type="entry name" value="LIPASE MATURATION FACTOR"/>
    <property type="match status" value="1"/>
</dbReference>
<comment type="subcellular location">
    <subcellularLocation>
        <location evidence="1">Endoplasmic reticulum membrane</location>
        <topology evidence="1">Multi-pass membrane protein</topology>
    </subcellularLocation>
</comment>
<dbReference type="GO" id="GO:0005789">
    <property type="term" value="C:endoplasmic reticulum membrane"/>
    <property type="evidence" value="ECO:0007669"/>
    <property type="project" value="TreeGrafter"/>
</dbReference>
<reference evidence="3" key="2">
    <citation type="submission" date="2024-06" db="UniProtKB">
        <authorList>
            <consortium name="EnsemblMetazoa"/>
        </authorList>
    </citation>
    <scope>IDENTIFICATION</scope>
</reference>
<feature type="domain" description="Lipase maturation factor 1/2 N-terminal" evidence="2">
    <location>
        <begin position="72"/>
        <end position="146"/>
    </location>
</feature>
<keyword evidence="1" id="KW-0256">Endoplasmic reticulum</keyword>
<dbReference type="GeneID" id="100637608"/>
<keyword evidence="1" id="KW-0812">Transmembrane</keyword>
<feature type="transmembrane region" description="Helical" evidence="1">
    <location>
        <begin position="22"/>
        <end position="44"/>
    </location>
</feature>
<reference evidence="4" key="1">
    <citation type="journal article" date="2010" name="Nature">
        <title>The Amphimedon queenslandica genome and the evolution of animal complexity.</title>
        <authorList>
            <person name="Srivastava M."/>
            <person name="Simakov O."/>
            <person name="Chapman J."/>
            <person name="Fahey B."/>
            <person name="Gauthier M.E."/>
            <person name="Mitros T."/>
            <person name="Richards G.S."/>
            <person name="Conaco C."/>
            <person name="Dacre M."/>
            <person name="Hellsten U."/>
            <person name="Larroux C."/>
            <person name="Putnam N.H."/>
            <person name="Stanke M."/>
            <person name="Adamska M."/>
            <person name="Darling A."/>
            <person name="Degnan S.M."/>
            <person name="Oakley T.H."/>
            <person name="Plachetzki D.C."/>
            <person name="Zhai Y."/>
            <person name="Adamski M."/>
            <person name="Calcino A."/>
            <person name="Cummins S.F."/>
            <person name="Goodstein D.M."/>
            <person name="Harris C."/>
            <person name="Jackson D.J."/>
            <person name="Leys S.P."/>
            <person name="Shu S."/>
            <person name="Woodcroft B.J."/>
            <person name="Vervoort M."/>
            <person name="Kosik K.S."/>
            <person name="Manning G."/>
            <person name="Degnan B.M."/>
            <person name="Rokhsar D.S."/>
        </authorList>
    </citation>
    <scope>NUCLEOTIDE SEQUENCE [LARGE SCALE GENOMIC DNA]</scope>
</reference>
<dbReference type="InterPro" id="IPR009613">
    <property type="entry name" value="LMF"/>
</dbReference>
<dbReference type="Pfam" id="PF06762">
    <property type="entry name" value="LMF1"/>
    <property type="match status" value="1"/>
</dbReference>
<dbReference type="GO" id="GO:0003924">
    <property type="term" value="F:GTPase activity"/>
    <property type="evidence" value="ECO:0007669"/>
    <property type="project" value="InterPro"/>
</dbReference>
<accession>A0AAN0JT40</accession>
<evidence type="ECO:0000259" key="2">
    <source>
        <dbReference type="Pfam" id="PF06762"/>
    </source>
</evidence>
<dbReference type="Gene3D" id="3.40.50.300">
    <property type="entry name" value="P-loop containing nucleotide triphosphate hydrolases"/>
    <property type="match status" value="1"/>
</dbReference>
<dbReference type="InterPro" id="IPR027417">
    <property type="entry name" value="P-loop_NTPase"/>
</dbReference>
<evidence type="ECO:0000313" key="3">
    <source>
        <dbReference type="EnsemblMetazoa" id="XP_019860040.1"/>
    </source>
</evidence>
<dbReference type="RefSeq" id="XP_019860040.1">
    <property type="nucleotide sequence ID" value="XM_020004481.1"/>
</dbReference>
<comment type="caution">
    <text evidence="1">Lacks conserved residue(s) required for the propagation of feature annotation.</text>
</comment>
<dbReference type="GO" id="GO:0005525">
    <property type="term" value="F:GTP binding"/>
    <property type="evidence" value="ECO:0007669"/>
    <property type="project" value="InterPro"/>
</dbReference>
<dbReference type="PANTHER" id="PTHR14463:SF10">
    <property type="entry name" value="LIPASE MATURATION FACTOR 1"/>
    <property type="match status" value="1"/>
</dbReference>
<dbReference type="SUPFAM" id="SSF52540">
    <property type="entry name" value="P-loop containing nucleoside triphosphate hydrolases"/>
    <property type="match status" value="1"/>
</dbReference>
<proteinExistence type="inferred from homology"/>
<dbReference type="Proteomes" id="UP000007879">
    <property type="component" value="Unassembled WGS sequence"/>
</dbReference>
<keyword evidence="1" id="KW-0472">Membrane</keyword>
<sequence length="205" mass="23713">MVYQLLIIDTISFEERMKVKVLLLQSLSCIYLIISSCSISYCTLLEQTAPRKKLAPTNSLIPSKYSREHRQYSFGWESQLLEMGFLAMFLSPVLSLSQFSRHTPTSWTNVWGNCWMIFRIIIGACLIKMRGDTCWRDLTCMNYHYEIPAEQGHTYASEVNAIFAETSALTARNVEEMFIEITHRLIHHVLREDAVEGTKDHHNTV</sequence>
<dbReference type="KEGG" id="aqu:100637608"/>
<dbReference type="InterPro" id="IPR057434">
    <property type="entry name" value="LMF1/2_N"/>
</dbReference>
<evidence type="ECO:0000256" key="1">
    <source>
        <dbReference type="RuleBase" id="RU361229"/>
    </source>
</evidence>
<evidence type="ECO:0000313" key="4">
    <source>
        <dbReference type="Proteomes" id="UP000007879"/>
    </source>
</evidence>
<dbReference type="EnsemblMetazoa" id="XM_020004481.1">
    <property type="protein sequence ID" value="XP_019860040.1"/>
    <property type="gene ID" value="LOC100637608"/>
</dbReference>
<comment type="function">
    <text evidence="1">Involved in the maturation of specific proteins in the endoplasmic reticulum.</text>
</comment>
<dbReference type="GO" id="GO:0051604">
    <property type="term" value="P:protein maturation"/>
    <property type="evidence" value="ECO:0007669"/>
    <property type="project" value="InterPro"/>
</dbReference>
<dbReference type="AlphaFoldDB" id="A0AAN0JT40"/>
<comment type="similarity">
    <text evidence="1">Belongs to the lipase maturation factor family.</text>
</comment>
<organism evidence="3 4">
    <name type="scientific">Amphimedon queenslandica</name>
    <name type="common">Sponge</name>
    <dbReference type="NCBI Taxonomy" id="400682"/>
    <lineage>
        <taxon>Eukaryota</taxon>
        <taxon>Metazoa</taxon>
        <taxon>Porifera</taxon>
        <taxon>Demospongiae</taxon>
        <taxon>Heteroscleromorpha</taxon>
        <taxon>Haplosclerida</taxon>
        <taxon>Niphatidae</taxon>
        <taxon>Amphimedon</taxon>
    </lineage>
</organism>
<protein>
    <recommendedName>
        <fullName evidence="1">Lipase maturation factor</fullName>
    </recommendedName>
</protein>